<keyword evidence="8 11" id="KW-0653">Protein transport</keyword>
<organism evidence="14 15">
    <name type="scientific">Blattamonas nauphoetae</name>
    <dbReference type="NCBI Taxonomy" id="2049346"/>
    <lineage>
        <taxon>Eukaryota</taxon>
        <taxon>Metamonada</taxon>
        <taxon>Preaxostyla</taxon>
        <taxon>Oxymonadida</taxon>
        <taxon>Blattamonas</taxon>
    </lineage>
</organism>
<evidence type="ECO:0000313" key="14">
    <source>
        <dbReference type="EMBL" id="KAK2945856.1"/>
    </source>
</evidence>
<feature type="domain" description="Peptidase C54 catalytic" evidence="13">
    <location>
        <begin position="183"/>
        <end position="302"/>
    </location>
</feature>
<comment type="catalytic activity">
    <reaction evidence="10">
        <text>[protein]-C-terminal L-amino acid-glycyl-phosphatidylethanolamide + H2O = [protein]-C-terminal L-amino acid-glycine + a 1,2-diacyl-sn-glycero-3-phosphoethanolamine</text>
        <dbReference type="Rhea" id="RHEA:67548"/>
        <dbReference type="Rhea" id="RHEA-COMP:17323"/>
        <dbReference type="Rhea" id="RHEA-COMP:17324"/>
        <dbReference type="ChEBI" id="CHEBI:15377"/>
        <dbReference type="ChEBI" id="CHEBI:64612"/>
        <dbReference type="ChEBI" id="CHEBI:172940"/>
        <dbReference type="ChEBI" id="CHEBI:172941"/>
    </reaction>
    <physiologicalReaction direction="left-to-right" evidence="10">
        <dbReference type="Rhea" id="RHEA:67549"/>
    </physiologicalReaction>
</comment>
<evidence type="ECO:0000256" key="1">
    <source>
        <dbReference type="ARBA" id="ARBA00004496"/>
    </source>
</evidence>
<dbReference type="GO" id="GO:0008233">
    <property type="term" value="F:peptidase activity"/>
    <property type="evidence" value="ECO:0007669"/>
    <property type="project" value="UniProtKB-KW"/>
</dbReference>
<evidence type="ECO:0000256" key="4">
    <source>
        <dbReference type="ARBA" id="ARBA00022490"/>
    </source>
</evidence>
<evidence type="ECO:0000259" key="13">
    <source>
        <dbReference type="Pfam" id="PF03416"/>
    </source>
</evidence>
<name>A0ABQ9X257_9EUKA</name>
<reference evidence="14 15" key="1">
    <citation type="journal article" date="2022" name="bioRxiv">
        <title>Genomics of Preaxostyla Flagellates Illuminates Evolutionary Transitions and the Path Towards Mitochondrial Loss.</title>
        <authorList>
            <person name="Novak L.V.F."/>
            <person name="Treitli S.C."/>
            <person name="Pyrih J."/>
            <person name="Halakuc P."/>
            <person name="Pipaliya S.V."/>
            <person name="Vacek V."/>
            <person name="Brzon O."/>
            <person name="Soukal P."/>
            <person name="Eme L."/>
            <person name="Dacks J.B."/>
            <person name="Karnkowska A."/>
            <person name="Elias M."/>
            <person name="Hampl V."/>
        </authorList>
    </citation>
    <scope>NUCLEOTIDE SEQUENCE [LARGE SCALE GENOMIC DNA]</scope>
    <source>
        <strain evidence="14">NAU3</strain>
        <tissue evidence="14">Gut</tissue>
    </source>
</reference>
<evidence type="ECO:0000256" key="3">
    <source>
        <dbReference type="ARBA" id="ARBA00022448"/>
    </source>
</evidence>
<keyword evidence="15" id="KW-1185">Reference proteome</keyword>
<keyword evidence="4 11" id="KW-0963">Cytoplasm</keyword>
<evidence type="ECO:0000256" key="10">
    <source>
        <dbReference type="ARBA" id="ARBA00029362"/>
    </source>
</evidence>
<evidence type="ECO:0000256" key="2">
    <source>
        <dbReference type="ARBA" id="ARBA00010958"/>
    </source>
</evidence>
<dbReference type="EMBL" id="JARBJD010000245">
    <property type="protein sequence ID" value="KAK2945856.1"/>
    <property type="molecule type" value="Genomic_DNA"/>
</dbReference>
<gene>
    <name evidence="14" type="ORF">BLNAU_19224</name>
</gene>
<dbReference type="PANTHER" id="PTHR22624">
    <property type="entry name" value="CYSTEINE PROTEASE ATG4"/>
    <property type="match status" value="1"/>
</dbReference>
<evidence type="ECO:0000256" key="8">
    <source>
        <dbReference type="ARBA" id="ARBA00022927"/>
    </source>
</evidence>
<proteinExistence type="inferred from homology"/>
<dbReference type="GO" id="GO:0006508">
    <property type="term" value="P:proteolysis"/>
    <property type="evidence" value="ECO:0007669"/>
    <property type="project" value="UniProtKB-KW"/>
</dbReference>
<dbReference type="Pfam" id="PF03416">
    <property type="entry name" value="Peptidase_C54"/>
    <property type="match status" value="1"/>
</dbReference>
<evidence type="ECO:0000256" key="12">
    <source>
        <dbReference type="SAM" id="MobiDB-lite"/>
    </source>
</evidence>
<accession>A0ABQ9X257</accession>
<keyword evidence="9 11" id="KW-0072">Autophagy</keyword>
<dbReference type="PANTHER" id="PTHR22624:SF49">
    <property type="entry name" value="CYSTEINE PROTEASE"/>
    <property type="match status" value="1"/>
</dbReference>
<comment type="subcellular location">
    <subcellularLocation>
        <location evidence="1 11">Cytoplasm</location>
    </subcellularLocation>
</comment>
<feature type="region of interest" description="Disordered" evidence="12">
    <location>
        <begin position="1"/>
        <end position="38"/>
    </location>
</feature>
<evidence type="ECO:0000256" key="9">
    <source>
        <dbReference type="ARBA" id="ARBA00023006"/>
    </source>
</evidence>
<comment type="caution">
    <text evidence="14">The sequence shown here is derived from an EMBL/GenBank/DDBJ whole genome shotgun (WGS) entry which is preliminary data.</text>
</comment>
<evidence type="ECO:0000256" key="11">
    <source>
        <dbReference type="RuleBase" id="RU363115"/>
    </source>
</evidence>
<evidence type="ECO:0000256" key="7">
    <source>
        <dbReference type="ARBA" id="ARBA00022807"/>
    </source>
</evidence>
<evidence type="ECO:0000256" key="5">
    <source>
        <dbReference type="ARBA" id="ARBA00022670"/>
    </source>
</evidence>
<evidence type="ECO:0000256" key="6">
    <source>
        <dbReference type="ARBA" id="ARBA00022801"/>
    </source>
</evidence>
<dbReference type="SUPFAM" id="SSF54001">
    <property type="entry name" value="Cysteine proteinases"/>
    <property type="match status" value="1"/>
</dbReference>
<comment type="function">
    <text evidence="11">Cysteine protease that plays a key role in autophagy by mediating both proteolytic activation and delipidation of ATG8 family proteins.</text>
</comment>
<protein>
    <recommendedName>
        <fullName evidence="11">Cysteine protease</fullName>
        <ecNumber evidence="11">3.4.22.-</ecNumber>
    </recommendedName>
</protein>
<dbReference type="EC" id="3.4.22.-" evidence="11"/>
<sequence>MTARSPLHTMDKSFNSSFTTHFPSDDSRHRSHPQENSNEWVMADLEDEEGDWENISIQTTPYLSSRSTLVSAPAFITSDLLSPFHPPSEPGVPTPSPTAHLMRNTRPIKIAEIARSPQTNAKQLPSEPTLQSPVVPSHVKKSNFSVRTHAVPDSPLSRPLGLTIDSAEFIDSPLNESVLHQYPSTHSSRSTSCIVLIPIRLGLFTVDPILFSSLLECLHHPTSLGIIGGKPRNSLWFVGHQGNELFYLDPHTTQPATKDLSTLNINTYHVQSIERIAIDKIDPSMMLCFLIRNSAEYAQFCQLVHIMPSPIFSVQESR</sequence>
<dbReference type="InterPro" id="IPR046792">
    <property type="entry name" value="Peptidase_C54_cat"/>
</dbReference>
<keyword evidence="5 11" id="KW-0645">Protease</keyword>
<evidence type="ECO:0000313" key="15">
    <source>
        <dbReference type="Proteomes" id="UP001281761"/>
    </source>
</evidence>
<comment type="similarity">
    <text evidence="2 11">Belongs to the peptidase C54 family.</text>
</comment>
<keyword evidence="3" id="KW-0813">Transport</keyword>
<dbReference type="InterPro" id="IPR038765">
    <property type="entry name" value="Papain-like_cys_pep_sf"/>
</dbReference>
<feature type="compositionally biased region" description="Polar residues" evidence="12">
    <location>
        <begin position="12"/>
        <end position="22"/>
    </location>
</feature>
<dbReference type="Proteomes" id="UP001281761">
    <property type="component" value="Unassembled WGS sequence"/>
</dbReference>
<keyword evidence="6 11" id="KW-0378">Hydrolase</keyword>
<dbReference type="InterPro" id="IPR005078">
    <property type="entry name" value="Peptidase_C54"/>
</dbReference>
<keyword evidence="7" id="KW-0788">Thiol protease</keyword>